<proteinExistence type="predicted"/>
<evidence type="ECO:0000256" key="3">
    <source>
        <dbReference type="ARBA" id="ARBA00022795"/>
    </source>
</evidence>
<keyword evidence="6" id="KW-0969">Cilium</keyword>
<comment type="caution">
    <text evidence="6">The sequence shown here is derived from an EMBL/GenBank/DDBJ whole genome shotgun (WGS) entry which is preliminary data.</text>
</comment>
<evidence type="ECO:0000256" key="5">
    <source>
        <dbReference type="ARBA" id="ARBA00093797"/>
    </source>
</evidence>
<keyword evidence="4" id="KW-0143">Chaperone</keyword>
<evidence type="ECO:0000256" key="1">
    <source>
        <dbReference type="ARBA" id="ARBA00004514"/>
    </source>
</evidence>
<keyword evidence="6" id="KW-0282">Flagellum</keyword>
<evidence type="ECO:0000256" key="4">
    <source>
        <dbReference type="ARBA" id="ARBA00023186"/>
    </source>
</evidence>
<dbReference type="Gene3D" id="1.20.58.380">
    <property type="entry name" value="Flagellar protein flit"/>
    <property type="match status" value="1"/>
</dbReference>
<protein>
    <recommendedName>
        <fullName evidence="5">Flagellar protein FliT</fullName>
    </recommendedName>
</protein>
<organism evidence="6 7">
    <name type="scientific">Denitrificimonas halotolerans</name>
    <dbReference type="NCBI Taxonomy" id="3098930"/>
    <lineage>
        <taxon>Bacteria</taxon>
        <taxon>Pseudomonadati</taxon>
        <taxon>Pseudomonadota</taxon>
        <taxon>Gammaproteobacteria</taxon>
        <taxon>Pseudomonadales</taxon>
        <taxon>Pseudomonadaceae</taxon>
        <taxon>Denitrificimonas</taxon>
    </lineage>
</organism>
<keyword evidence="7" id="KW-1185">Reference proteome</keyword>
<dbReference type="InterPro" id="IPR008622">
    <property type="entry name" value="FliT"/>
</dbReference>
<accession>A0ABU5GST3</accession>
<keyword evidence="2" id="KW-0963">Cytoplasm</keyword>
<dbReference type="RefSeq" id="WP_321553762.1">
    <property type="nucleotide sequence ID" value="NZ_JAXIVU010000011.1"/>
</dbReference>
<comment type="subcellular location">
    <subcellularLocation>
        <location evidence="1">Cytoplasm</location>
        <location evidence="1">Cytosol</location>
    </subcellularLocation>
</comment>
<dbReference type="Pfam" id="PF05400">
    <property type="entry name" value="FliT"/>
    <property type="match status" value="1"/>
</dbReference>
<dbReference type="Proteomes" id="UP001294570">
    <property type="component" value="Unassembled WGS sequence"/>
</dbReference>
<keyword evidence="6" id="KW-0966">Cell projection</keyword>
<gene>
    <name evidence="6" type="ORF">TOI97_08865</name>
</gene>
<evidence type="ECO:0000256" key="2">
    <source>
        <dbReference type="ARBA" id="ARBA00022490"/>
    </source>
</evidence>
<name>A0ABU5GST3_9GAMM</name>
<reference evidence="6 7" key="1">
    <citation type="submission" date="2023-12" db="EMBL/GenBank/DDBJ databases">
        <title>Denitrificimonas halotolerans sp. nov.,a novel species isolated from landfill leachate.</title>
        <authorList>
            <person name="Wang S."/>
        </authorList>
    </citation>
    <scope>NUCLEOTIDE SEQUENCE [LARGE SCALE GENOMIC DNA]</scope>
    <source>
        <strain evidence="6 7">JX-1</strain>
    </source>
</reference>
<dbReference type="EMBL" id="JAXIVU010000011">
    <property type="protein sequence ID" value="MDY7219672.1"/>
    <property type="molecule type" value="Genomic_DNA"/>
</dbReference>
<keyword evidence="3" id="KW-1005">Bacterial flagellum biogenesis</keyword>
<evidence type="ECO:0000313" key="6">
    <source>
        <dbReference type="EMBL" id="MDY7219672.1"/>
    </source>
</evidence>
<sequence>MTVLQCNSSEQIMAGYQRLLEVSARLLLHSREQDWQALSETHAQYVALVGQLKKREQGVALSSAQQARKLALLQQLLIHDQEIQANLIARRDELGELLEVSQRQRKLNQAYGTTERR</sequence>
<evidence type="ECO:0000313" key="7">
    <source>
        <dbReference type="Proteomes" id="UP001294570"/>
    </source>
</evidence>